<reference evidence="1 2" key="1">
    <citation type="submission" date="2018-06" db="EMBL/GenBank/DDBJ databases">
        <authorList>
            <consortium name="Pathogen Informatics"/>
            <person name="Doyle S."/>
        </authorList>
    </citation>
    <scope>NUCLEOTIDE SEQUENCE [LARGE SCALE GENOMIC DNA]</scope>
    <source>
        <strain evidence="1 2">NCTC12714</strain>
    </source>
</reference>
<dbReference type="Proteomes" id="UP000255139">
    <property type="component" value="Unassembled WGS sequence"/>
</dbReference>
<evidence type="ECO:0000313" key="2">
    <source>
        <dbReference type="Proteomes" id="UP000255139"/>
    </source>
</evidence>
<dbReference type="EMBL" id="UGJE01000002">
    <property type="protein sequence ID" value="STQ85379.1"/>
    <property type="molecule type" value="Genomic_DNA"/>
</dbReference>
<gene>
    <name evidence="1" type="ORF">NCTC12714_00164</name>
</gene>
<evidence type="ECO:0000313" key="1">
    <source>
        <dbReference type="EMBL" id="STQ85379.1"/>
    </source>
</evidence>
<accession>A0A377PSC4</accession>
<dbReference type="RefSeq" id="WP_267891660.1">
    <property type="nucleotide sequence ID" value="NZ_FZML01000017.1"/>
</dbReference>
<organism evidence="1 2">
    <name type="scientific">Helicobacter muridarum</name>
    <dbReference type="NCBI Taxonomy" id="216"/>
    <lineage>
        <taxon>Bacteria</taxon>
        <taxon>Pseudomonadati</taxon>
        <taxon>Campylobacterota</taxon>
        <taxon>Epsilonproteobacteria</taxon>
        <taxon>Campylobacterales</taxon>
        <taxon>Helicobacteraceae</taxon>
        <taxon>Helicobacter</taxon>
    </lineage>
</organism>
<name>A0A377PSC4_9HELI</name>
<sequence>MRIFIFAIFYVLMRLAHHIPFITQMIKDTARLLAKSPSAL</sequence>
<dbReference type="AlphaFoldDB" id="A0A377PSC4"/>
<keyword evidence="2" id="KW-1185">Reference proteome</keyword>
<proteinExistence type="predicted"/>
<protein>
    <submittedName>
        <fullName evidence="1">Uncharacterized protein</fullName>
    </submittedName>
</protein>